<dbReference type="EMBL" id="QPJL01000022">
    <property type="protein sequence ID" value="RCW79889.1"/>
    <property type="molecule type" value="Genomic_DNA"/>
</dbReference>
<reference evidence="1 2" key="1">
    <citation type="submission" date="2018-07" db="EMBL/GenBank/DDBJ databases">
        <title>Genomic Encyclopedia of Type Strains, Phase III (KMG-III): the genomes of soil and plant-associated and newly described type strains.</title>
        <authorList>
            <person name="Whitman W."/>
        </authorList>
    </citation>
    <scope>NUCLEOTIDE SEQUENCE [LARGE SCALE GENOMIC DNA]</scope>
    <source>
        <strain evidence="1 2">CECT 8525</strain>
    </source>
</reference>
<name>A0A368YJV4_9RHOB</name>
<dbReference type="Proteomes" id="UP000253345">
    <property type="component" value="Unassembled WGS sequence"/>
</dbReference>
<dbReference type="AlphaFoldDB" id="A0A368YJV4"/>
<accession>A0A368YJV4</accession>
<evidence type="ECO:0000313" key="2">
    <source>
        <dbReference type="Proteomes" id="UP000253345"/>
    </source>
</evidence>
<protein>
    <submittedName>
        <fullName evidence="1">Uncharacterized protein</fullName>
    </submittedName>
</protein>
<keyword evidence="2" id="KW-1185">Reference proteome</keyword>
<evidence type="ECO:0000313" key="1">
    <source>
        <dbReference type="EMBL" id="RCW79889.1"/>
    </source>
</evidence>
<sequence>MTCPTCRQNCGNGASNPARHRQGDPIYMSLCRIMCQVRKEFCEGRHRGKTQSQVAEDRAKTDGRLRGAIQNNADPRIRGGQPQVNSQRYVRYDNMPRRWRRTPVSPETIRRHLDNIESQIRRRGARIMATKAGRAAARSWIKLVPILNVISTAYDVYDIGSAGIEIVQEIRQARQQLSGDIYRVRPDVAVEGANGQLQSIYDFKFDGDQWQEGQEELYRKSLQDSNAADQRPHQVNSAECGCDGPANIRSGGALS</sequence>
<comment type="caution">
    <text evidence="1">The sequence shown here is derived from an EMBL/GenBank/DDBJ whole genome shotgun (WGS) entry which is preliminary data.</text>
</comment>
<organism evidence="1 2">
    <name type="scientific">Paracoccus lutimaris</name>
    <dbReference type="NCBI Taxonomy" id="1490030"/>
    <lineage>
        <taxon>Bacteria</taxon>
        <taxon>Pseudomonadati</taxon>
        <taxon>Pseudomonadota</taxon>
        <taxon>Alphaproteobacteria</taxon>
        <taxon>Rhodobacterales</taxon>
        <taxon>Paracoccaceae</taxon>
        <taxon>Paracoccus</taxon>
    </lineage>
</organism>
<proteinExistence type="predicted"/>
<gene>
    <name evidence="1" type="ORF">DFP89_1227</name>
</gene>